<evidence type="ECO:0000256" key="3">
    <source>
        <dbReference type="ARBA" id="ARBA00022553"/>
    </source>
</evidence>
<dbReference type="Gene3D" id="3.40.50.980">
    <property type="match status" value="2"/>
</dbReference>
<dbReference type="Gene3D" id="3.30.300.30">
    <property type="match status" value="2"/>
</dbReference>
<dbReference type="PROSITE" id="PS50075">
    <property type="entry name" value="CARRIER"/>
    <property type="match status" value="2"/>
</dbReference>
<dbReference type="InterPro" id="IPR010071">
    <property type="entry name" value="AA_adenyl_dom"/>
</dbReference>
<dbReference type="Pfam" id="PF00550">
    <property type="entry name" value="PP-binding"/>
    <property type="match status" value="2"/>
</dbReference>
<dbReference type="NCBIfam" id="TIGR01720">
    <property type="entry name" value="NRPS-para261"/>
    <property type="match status" value="1"/>
</dbReference>
<dbReference type="Gene3D" id="3.40.50.12780">
    <property type="entry name" value="N-terminal domain of ligase-like"/>
    <property type="match status" value="1"/>
</dbReference>
<comment type="caution">
    <text evidence="8">The sequence shown here is derived from an EMBL/GenBank/DDBJ whole genome shotgun (WGS) entry which is preliminary data.</text>
</comment>
<dbReference type="Gene3D" id="3.30.559.10">
    <property type="entry name" value="Chloramphenicol acetyltransferase-like domain"/>
    <property type="match status" value="5"/>
</dbReference>
<dbReference type="SUPFAM" id="SSF52777">
    <property type="entry name" value="CoA-dependent acyltransferases"/>
    <property type="match status" value="10"/>
</dbReference>
<dbReference type="PROSITE" id="PS00012">
    <property type="entry name" value="PHOSPHOPANTETHEINE"/>
    <property type="match status" value="1"/>
</dbReference>
<dbReference type="InterPro" id="IPR020845">
    <property type="entry name" value="AMP-binding_CS"/>
</dbReference>
<gene>
    <name evidence="8" type="ORF">ACFS2C_20490</name>
</gene>
<dbReference type="InterPro" id="IPR000873">
    <property type="entry name" value="AMP-dep_synth/lig_dom"/>
</dbReference>
<dbReference type="NCBIfam" id="TIGR01733">
    <property type="entry name" value="AA-adenyl-dom"/>
    <property type="match status" value="2"/>
</dbReference>
<dbReference type="InterPro" id="IPR001242">
    <property type="entry name" value="Condensation_dom"/>
</dbReference>
<dbReference type="InterPro" id="IPR036736">
    <property type="entry name" value="ACP-like_sf"/>
</dbReference>
<dbReference type="Gene3D" id="1.10.1200.10">
    <property type="entry name" value="ACP-like"/>
    <property type="match status" value="2"/>
</dbReference>
<dbReference type="CDD" id="cd05930">
    <property type="entry name" value="A_NRPS"/>
    <property type="match status" value="2"/>
</dbReference>
<dbReference type="InterPro" id="IPR020806">
    <property type="entry name" value="PKS_PP-bd"/>
</dbReference>
<accession>A0ABW5WGT4</accession>
<dbReference type="InterPro" id="IPR042099">
    <property type="entry name" value="ANL_N_sf"/>
</dbReference>
<dbReference type="InterPro" id="IPR010060">
    <property type="entry name" value="NRPS_synth"/>
</dbReference>
<dbReference type="PANTHER" id="PTHR45527:SF1">
    <property type="entry name" value="FATTY ACID SYNTHASE"/>
    <property type="match status" value="1"/>
</dbReference>
<dbReference type="Proteomes" id="UP001597478">
    <property type="component" value="Unassembled WGS sequence"/>
</dbReference>
<evidence type="ECO:0000313" key="9">
    <source>
        <dbReference type="Proteomes" id="UP001597478"/>
    </source>
</evidence>
<dbReference type="Pfam" id="PF00668">
    <property type="entry name" value="Condensation"/>
    <property type="match status" value="5"/>
</dbReference>
<proteinExistence type="predicted"/>
<evidence type="ECO:0000256" key="2">
    <source>
        <dbReference type="ARBA" id="ARBA00022450"/>
    </source>
</evidence>
<dbReference type="PANTHER" id="PTHR45527">
    <property type="entry name" value="NONRIBOSOMAL PEPTIDE SYNTHETASE"/>
    <property type="match status" value="1"/>
</dbReference>
<dbReference type="InterPro" id="IPR045851">
    <property type="entry name" value="AMP-bd_C_sf"/>
</dbReference>
<sequence length="3521" mass="375437">MSTVREQAHRAARTPGGTVFELTSAQLGIWNAQRLEPESPYYLVGDVVQISGTEPIDVGLLAEAMVGTVDDAETLRLRFTETPDGPRQVVDDSPVSPPPVVDVSGAADPVAAAEQQVVRERFAAAEACRGMVDRPLYSQMIIRLSDTEVWYTQLGHHLVFDGYSAAMLARRTAARYTALVTGTEPPKCSFSSFAEFVAADQEYLASDRPERDRAYWVDRLTPLPELGESTPAASGAPTDTVSAQAVLPSDEVAALRAFADQEGVTWGDALLACYAAFLHRVLGRTDVVFALPLMCRTSGAELRTPGMAVNVLPMRVEVRGSDDLRVLSRRIAEAMREMRTHQRYRGENLPRDLAVPGAGALLHGCGVNLKAFDLTLDFAGATGVMRNVAGGPPEDMGLSVLPTRDGGLLLGFEVDARTHDQDAVDARLAAVRRLVTELTGPQRPVVGQVELIAPGLREELLAAWTPPAVPGEPAGVTDTLASLVDTHGGETALVHGDSRMDYAELAARVHRLARALRARGVGAEDVVALAMPRSADLVVGLLAALDAGAAFLPLDLEHPAERLRGLLADARPALVLTSGGAPDLGAEAPGLALDDPATQAELAALADGPLAPHELATERRPEHLAYVIYTSGSTGRPKGVQVPLGGLDALLHHHRATLVADTARAAGRRLRVAHTYSFAFDSALDQLLWLLCGHELHLYDADVTKDVDALLAACRRDRIDVVDTTPSLAAPLVDAGLLDSAHRPALLVLGGEAAPPALWRRVAASGVAARNMYGPTEATVDSASALLDAGEPVIGHPLAGVRVYLLDNALRPVPPGAVGELYLAGPQLARGYLGRPGGTAERFVADPFGEPGARMYRTGDLARWLPGRGFEYLGRADGQVKIRGYRVEVGEVEAALGALPGVSAAAALVRHETGSPRLVGYVVPERDATLTAESVRHALAGRLPDHLVPAAVVVLDELPLTVNGKLDRAALPVPSATGRGRAPATARERLLCATVAEVFGLDEVSPDDDFFSLGGDSISAISVSSRLRSSGFELRPRDLLARRDLGSLAARLSELDSGVAPVTDDPVGPVPAPPIVRGLLDPHPDPRMVAGYAQWTVVSVASPLSRRDLVAGVRAVLDRHAALRLRLTGTELEIRPDENGDADAIVSELTESTVDDARLAERLAGELDPATGAVLRVALIRTGDGVPDRLLVLAHHLVIDGVSWRVLLPDLHAACTAARDGKPAELPPSGTSWRRHATLLADQGRTGARRAELPYWRQTLDPECRPLRCDALDPARDTAATALRSVTVAGPEVSDAVLTTLPAAYRAGTDEVLLAALTLALRSWRARQGALTITVESHGRETLEPGADLSRTVGWFTSEFPVRVPADAVRGDADLRDALTGGEAAGRLLRAVKEARRAVPDGGIGYGILRHLDPETAPELATAGAPEVLLNYLGRFSSPDGDDWRLPDDDPFAVIEPPGKALEQVLALNCFVHEDDAPRIAVEWTAAGRLLPAEQVRELQRAWEEALAALAAHATRIGPGGGGLTPSDLPLVRLEQTDIDALERLRPVADVLPATALQVGLSFHTLARGTGDTDVYVVQAVLSLVGELDADRLAEAARELLRRHPALRIHLATTAAGEVVQVVPADVDLDWEPVDLTSAGEPEDSFAAHCRAELDRPFDPETPPLIRFRLCRLGAREHRLVMTNHHALLDGWSMPLVGRTLLGLYTELGGGPAVPAPPSLSAYHHWLADRDRDAALRAWRQALAGIDEGTRLAPATTRPRVERPGRVTLDLGREFSDRLRAFARERGITVTTVLQTAWGLLLGRLTRRRDVVFGCPVSGRPAEVDGVESMIGQLGNTIPVRMRYTPDQPAEDLLARVHAESVALSEHHHLGLPEIQRAAGVGELFDTMLVMENFPFAGRAPMPVAPGLELSGVRITDATHYPLTVVVIPDDEITIGLGYQPHVFSEDTVRDYGRWLRTLLTELVTDARRPVGRLPMLDADERARLLHLGTSAVPAQQRDSLLETFAAWVRRKPDAEAVVCRDRRLTYAELDRLANRLAHALLAAGVGQEDPVGVLLGRDVEMIVALFGVLKAGAAYLPLDPNYPRERLAYMVGDARPAAYVTDAAALESLGGTVPGDPDGAVLRVDDPGVLGDPGAPTDRDDDPAPARAGLTEDALAYIIYTSGTTGKPKGVAVTHRGIPDLISLQEEVVGVTEHDRYLHFASTSFDVAFWQTMVPLASGGTLVIAPEEVRVPGDELLDYITEHKPTGVNLLPSFLAAVPEDRGVDPDVFFVVGAERLDPELARRWGEGRRALFNAYGPTEVTVNSVTWRYESGESGTVPIGRPDPNVRAYVLDEGLQPVGVGVVGELYLAGPKLARGYLGRSGQTAQAFVADPFGEPGADGRATGGRMYRTGDLVYWRPDGQLVFVGRADRQVKIRGFRIELGEIESALARHPGVRGCAVVAREGRLVGYVIPAEGVTFDAARLREDLLAELPDHLVPAAFVPLDRLPLTPGGKLDEAALPAPDLGPAAPAREPATRAEEVLLGIVREVLGSDEVNLDDDFLEIGGDSIVSLQVVSRARRHGLRLGPRDVLDGATIAGIAARCTEDDPSGADADVPATGDAPLTPVMLDLLDRCAGTPGGLDAARDFCQWTEVCVPGGGSLEVWHAVLDGLLARHDVLRAHLAPGEREPVLRIPEAGAVTATDVLTRVAAAPGDDLRALVDERIAAARAGLDLWSGPLLRAVWVDRGPDALGRLVLIAHHLLVDGVSWRILLDDLAAGYEAATSGTGAPARRGEPFLRWARALRAAAEHRRAELPHWRRVVEATPEPLSATAFDPARDTGATAAHHELRLDPELTRTLLTTVPGAYHSTPDTVLLTALARAIGRWRGRAPELYVALESHGRPAHTPDETREVDLSQTVGWFTAVHPARITAPDGSSAAALKAVKEQLRAQGDGLGHGILTAAGEPGLRAAARPELSWNYLGQFAAAPAEERPWQAPPGASPFGSGGDGLPLPHSLMVNAMAWDDGDGAALRVRFTWPRALFADADIAALADEFRGCLAALAADPDVLAGAGRTPSDFPLVRIGQSGVDALERRYRVADVLPLSPLQEIMLRHTRASAGGADPYTVQAAFSLAGEVDVPTLHAAAGDLLARHPNLGAAFPDEPGLDAVQVLLAGAAPDCRYVDLSAVSDVDAQRRAVDRVLADDLAERFDLTAGSAVRLTVIRRGAGRADLVLTSHHVLSDGWSAPRMLGEIFAAYTARVRGEHPHRVLPAPVPVTRYLRWLTGRDRDTDLAAWRAELAGLGEGGYIAGDRPVPEVVPDHPEPVLFDVEPDLVRTLAATAAAAGLTVNTLVQGAWSAVLAARSGRRDVCFGAMVSGRPPEVDGVEEILGLLANTVPVRARLSGTVAESLVTLQSRQQALAGHHAVRLAELHELTGVRRLFDSLLVFENYPVDPQALAEPAPGLRVVGTRFREFTHHPVTVTVMPEGAGWRGIVGFRPGAVTGEEAEELATALQRALCVLSRPGALDAEVSTLLDECAAVRR</sequence>
<evidence type="ECO:0000256" key="6">
    <source>
        <dbReference type="SAM" id="MobiDB-lite"/>
    </source>
</evidence>
<dbReference type="Pfam" id="PF00501">
    <property type="entry name" value="AMP-binding"/>
    <property type="match status" value="2"/>
</dbReference>
<dbReference type="Gene3D" id="2.30.38.10">
    <property type="entry name" value="Luciferase, Domain 3"/>
    <property type="match status" value="1"/>
</dbReference>
<dbReference type="EMBL" id="JBHUOF010000034">
    <property type="protein sequence ID" value="MFD2801773.1"/>
    <property type="molecule type" value="Genomic_DNA"/>
</dbReference>
<organism evidence="8 9">
    <name type="scientific">Prauserella oleivorans</name>
    <dbReference type="NCBI Taxonomy" id="1478153"/>
    <lineage>
        <taxon>Bacteria</taxon>
        <taxon>Bacillati</taxon>
        <taxon>Actinomycetota</taxon>
        <taxon>Actinomycetes</taxon>
        <taxon>Pseudonocardiales</taxon>
        <taxon>Pseudonocardiaceae</taxon>
        <taxon>Prauserella</taxon>
    </lineage>
</organism>
<dbReference type="SMART" id="SM00823">
    <property type="entry name" value="PKS_PP"/>
    <property type="match status" value="2"/>
</dbReference>
<keyword evidence="9" id="KW-1185">Reference proteome</keyword>
<dbReference type="InterPro" id="IPR025110">
    <property type="entry name" value="AMP-bd_C"/>
</dbReference>
<feature type="domain" description="Carrier" evidence="7">
    <location>
        <begin position="982"/>
        <end position="1056"/>
    </location>
</feature>
<dbReference type="SUPFAM" id="SSF47336">
    <property type="entry name" value="ACP-like"/>
    <property type="match status" value="2"/>
</dbReference>
<keyword evidence="4" id="KW-0677">Repeat</keyword>
<evidence type="ECO:0000259" key="7">
    <source>
        <dbReference type="PROSITE" id="PS50075"/>
    </source>
</evidence>
<feature type="domain" description="Carrier" evidence="7">
    <location>
        <begin position="2514"/>
        <end position="2588"/>
    </location>
</feature>
<comment type="cofactor">
    <cofactor evidence="1">
        <name>pantetheine 4'-phosphate</name>
        <dbReference type="ChEBI" id="CHEBI:47942"/>
    </cofactor>
</comment>
<evidence type="ECO:0000256" key="4">
    <source>
        <dbReference type="ARBA" id="ARBA00022737"/>
    </source>
</evidence>
<evidence type="ECO:0000313" key="8">
    <source>
        <dbReference type="EMBL" id="MFD2801773.1"/>
    </source>
</evidence>
<feature type="region of interest" description="Disordered" evidence="6">
    <location>
        <begin position="2117"/>
        <end position="2148"/>
    </location>
</feature>
<reference evidence="9" key="1">
    <citation type="journal article" date="2019" name="Int. J. Syst. Evol. Microbiol.">
        <title>The Global Catalogue of Microorganisms (GCM) 10K type strain sequencing project: providing services to taxonomists for standard genome sequencing and annotation.</title>
        <authorList>
            <consortium name="The Broad Institute Genomics Platform"/>
            <consortium name="The Broad Institute Genome Sequencing Center for Infectious Disease"/>
            <person name="Wu L."/>
            <person name="Ma J."/>
        </authorList>
    </citation>
    <scope>NUCLEOTIDE SEQUENCE [LARGE SCALE GENOMIC DNA]</scope>
    <source>
        <strain evidence="9">IBRC-M 10906</strain>
    </source>
</reference>
<keyword evidence="5" id="KW-0045">Antibiotic biosynthesis</keyword>
<protein>
    <submittedName>
        <fullName evidence="8">Amino acid adenylation domain-containing protein</fullName>
    </submittedName>
</protein>
<dbReference type="RefSeq" id="WP_377392997.1">
    <property type="nucleotide sequence ID" value="NZ_JBHSAN010000035.1"/>
</dbReference>
<keyword evidence="2" id="KW-0596">Phosphopantetheine</keyword>
<dbReference type="PROSITE" id="PS00455">
    <property type="entry name" value="AMP_BINDING"/>
    <property type="match status" value="2"/>
</dbReference>
<dbReference type="InterPro" id="IPR006162">
    <property type="entry name" value="Ppantetheine_attach_site"/>
</dbReference>
<keyword evidence="3" id="KW-0597">Phosphoprotein</keyword>
<dbReference type="InterPro" id="IPR009081">
    <property type="entry name" value="PP-bd_ACP"/>
</dbReference>
<dbReference type="Gene3D" id="3.30.559.30">
    <property type="entry name" value="Nonribosomal peptide synthetase, condensation domain"/>
    <property type="match status" value="5"/>
</dbReference>
<dbReference type="SUPFAM" id="SSF56801">
    <property type="entry name" value="Acetyl-CoA synthetase-like"/>
    <property type="match status" value="2"/>
</dbReference>
<name>A0ABW5WGT4_9PSEU</name>
<evidence type="ECO:0000256" key="1">
    <source>
        <dbReference type="ARBA" id="ARBA00001957"/>
    </source>
</evidence>
<dbReference type="InterPro" id="IPR023213">
    <property type="entry name" value="CAT-like_dom_sf"/>
</dbReference>
<evidence type="ECO:0000256" key="5">
    <source>
        <dbReference type="ARBA" id="ARBA00023194"/>
    </source>
</evidence>
<dbReference type="Pfam" id="PF13193">
    <property type="entry name" value="AMP-binding_C"/>
    <property type="match status" value="2"/>
</dbReference>